<comment type="caution">
    <text evidence="7">Lacks conserved residue(s) required for the propagation of feature annotation.</text>
</comment>
<evidence type="ECO:0000259" key="9">
    <source>
        <dbReference type="Pfam" id="PF21088"/>
    </source>
</evidence>
<protein>
    <recommendedName>
        <fullName evidence="7">Small-conductance mechanosensitive channel</fullName>
    </recommendedName>
</protein>
<dbReference type="GO" id="GO:0008381">
    <property type="term" value="F:mechanosensitive monoatomic ion channel activity"/>
    <property type="evidence" value="ECO:0007669"/>
    <property type="project" value="InterPro"/>
</dbReference>
<feature type="transmembrane region" description="Helical" evidence="7">
    <location>
        <begin position="102"/>
        <end position="132"/>
    </location>
</feature>
<dbReference type="SUPFAM" id="SSF50182">
    <property type="entry name" value="Sm-like ribonucleoproteins"/>
    <property type="match status" value="1"/>
</dbReference>
<evidence type="ECO:0000313" key="10">
    <source>
        <dbReference type="EMBL" id="MCB8876857.1"/>
    </source>
</evidence>
<evidence type="ECO:0000256" key="6">
    <source>
        <dbReference type="ARBA" id="ARBA00023136"/>
    </source>
</evidence>
<dbReference type="Gene3D" id="2.30.30.60">
    <property type="match status" value="1"/>
</dbReference>
<keyword evidence="7" id="KW-0813">Transport</keyword>
<dbReference type="Pfam" id="PF21088">
    <property type="entry name" value="MS_channel_1st"/>
    <property type="match status" value="1"/>
</dbReference>
<gene>
    <name evidence="10" type="ORF">ASILVAE211_16815</name>
</gene>
<keyword evidence="7" id="KW-0406">Ion transport</keyword>
<proteinExistence type="inferred from homology"/>
<dbReference type="GO" id="GO:0005886">
    <property type="term" value="C:plasma membrane"/>
    <property type="evidence" value="ECO:0007669"/>
    <property type="project" value="UniProtKB-SubCell"/>
</dbReference>
<dbReference type="InterPro" id="IPR023408">
    <property type="entry name" value="MscS_beta-dom_sf"/>
</dbReference>
<keyword evidence="3" id="KW-1003">Cell membrane</keyword>
<dbReference type="SUPFAM" id="SSF82861">
    <property type="entry name" value="Mechanosensitive channel protein MscS (YggB), transmembrane region"/>
    <property type="match status" value="1"/>
</dbReference>
<dbReference type="RefSeq" id="WP_227322515.1">
    <property type="nucleotide sequence ID" value="NZ_JAESVB010000008.1"/>
</dbReference>
<evidence type="ECO:0000256" key="2">
    <source>
        <dbReference type="ARBA" id="ARBA00008017"/>
    </source>
</evidence>
<sequence length="279" mass="29710">MATTSPPASTGLGIDHIISDPGIILPFIMNNALHVVGAIAILIIGFWLAGRADYLVGRALKRSKHVDEMLRGFFSSIARYFVLTIVVLAVLSQFGIQTTSLVAVIGAASLAIGLALQGTLSNLAAGVMLLIFRPFRIGHSVTVGGNTGTVRSLSLFWTEVVTDSNTQIIIPNGSVWGQSIRNMTTYPQPISTAQLHVPVPSGWGLNDACLRIQQMTADTPKVLASPAPTARLDRGGTDNALQIVITFAPDGDTAASVKNDILRAIDEQMEKPARQQRFA</sequence>
<dbReference type="EMBL" id="JAESVB010000008">
    <property type="protein sequence ID" value="MCB8876857.1"/>
    <property type="molecule type" value="Genomic_DNA"/>
</dbReference>
<evidence type="ECO:0000313" key="11">
    <source>
        <dbReference type="Proteomes" id="UP000708298"/>
    </source>
</evidence>
<keyword evidence="6 7" id="KW-0472">Membrane</keyword>
<keyword evidence="7" id="KW-0407">Ion channel</keyword>
<comment type="similarity">
    <text evidence="2 7">Belongs to the MscS (TC 1.A.23) family.</text>
</comment>
<keyword evidence="4 7" id="KW-0812">Transmembrane</keyword>
<evidence type="ECO:0000256" key="7">
    <source>
        <dbReference type="RuleBase" id="RU369025"/>
    </source>
</evidence>
<keyword evidence="11" id="KW-1185">Reference proteome</keyword>
<dbReference type="PANTHER" id="PTHR30221:SF1">
    <property type="entry name" value="SMALL-CONDUCTANCE MECHANOSENSITIVE CHANNEL"/>
    <property type="match status" value="1"/>
</dbReference>
<comment type="subunit">
    <text evidence="7">Homoheptamer.</text>
</comment>
<comment type="subcellular location">
    <subcellularLocation>
        <location evidence="7">Cell inner membrane</location>
        <topology evidence="7">Multi-pass membrane protein</topology>
    </subcellularLocation>
    <subcellularLocation>
        <location evidence="1">Cell membrane</location>
        <topology evidence="1">Multi-pass membrane protein</topology>
    </subcellularLocation>
</comment>
<feature type="domain" description="Mechanosensitive ion channel transmembrane helices 2/3" evidence="9">
    <location>
        <begin position="77"/>
        <end position="117"/>
    </location>
</feature>
<dbReference type="InterPro" id="IPR045275">
    <property type="entry name" value="MscS_archaea/bacteria_type"/>
</dbReference>
<evidence type="ECO:0000256" key="1">
    <source>
        <dbReference type="ARBA" id="ARBA00004651"/>
    </source>
</evidence>
<dbReference type="AlphaFoldDB" id="A0A964E073"/>
<dbReference type="Gene3D" id="1.10.287.1260">
    <property type="match status" value="1"/>
</dbReference>
<dbReference type="InterPro" id="IPR006685">
    <property type="entry name" value="MscS_channel_2nd"/>
</dbReference>
<feature type="domain" description="Mechanosensitive ion channel MscS" evidence="8">
    <location>
        <begin position="119"/>
        <end position="184"/>
    </location>
</feature>
<reference evidence="10" key="2">
    <citation type="submission" date="2021-01" db="EMBL/GenBank/DDBJ databases">
        <authorList>
            <person name="Mieszkin S."/>
            <person name="Pouder E."/>
            <person name="Alain K."/>
        </authorList>
    </citation>
    <scope>NUCLEOTIDE SEQUENCE</scope>
    <source>
        <strain evidence="10">HW T2.11</strain>
    </source>
</reference>
<reference evidence="10" key="1">
    <citation type="journal article" date="2021" name="Microorganisms">
        <title>Acidisoma silvae sp. nov. and Acidisomacellulosilytica sp. nov., Two Acidophilic Bacteria Isolated from Decaying Wood, Hydrolyzing Cellulose and Producing Poly-3-hydroxybutyrate.</title>
        <authorList>
            <person name="Mieszkin S."/>
            <person name="Pouder E."/>
            <person name="Uroz S."/>
            <person name="Simon-Colin C."/>
            <person name="Alain K."/>
        </authorList>
    </citation>
    <scope>NUCLEOTIDE SEQUENCE</scope>
    <source>
        <strain evidence="10">HW T2.11</strain>
    </source>
</reference>
<dbReference type="Proteomes" id="UP000708298">
    <property type="component" value="Unassembled WGS sequence"/>
</dbReference>
<keyword evidence="7" id="KW-0997">Cell inner membrane</keyword>
<comment type="function">
    <text evidence="7">Mechanosensitive channel that participates in the regulation of osmotic pressure changes within the cell, opening in response to stretch forces in the membrane lipid bilayer, without the need for other proteins. Contributes to normal resistance to hypoosmotic shock. Forms an ion channel of 1.0 nanosiemens conductance with a slight preference for anions.</text>
</comment>
<feature type="transmembrane region" description="Helical" evidence="7">
    <location>
        <begin position="77"/>
        <end position="96"/>
    </location>
</feature>
<dbReference type="InterPro" id="IPR049142">
    <property type="entry name" value="MS_channel_1st"/>
</dbReference>
<evidence type="ECO:0000256" key="3">
    <source>
        <dbReference type="ARBA" id="ARBA00022475"/>
    </source>
</evidence>
<dbReference type="Pfam" id="PF00924">
    <property type="entry name" value="MS_channel_2nd"/>
    <property type="match status" value="1"/>
</dbReference>
<dbReference type="InterPro" id="IPR010920">
    <property type="entry name" value="LSM_dom_sf"/>
</dbReference>
<accession>A0A964E073</accession>
<evidence type="ECO:0000259" key="8">
    <source>
        <dbReference type="Pfam" id="PF00924"/>
    </source>
</evidence>
<comment type="caution">
    <text evidence="10">The sequence shown here is derived from an EMBL/GenBank/DDBJ whole genome shotgun (WGS) entry which is preliminary data.</text>
</comment>
<keyword evidence="5 7" id="KW-1133">Transmembrane helix</keyword>
<feature type="transmembrane region" description="Helical" evidence="7">
    <location>
        <begin position="35"/>
        <end position="56"/>
    </location>
</feature>
<name>A0A964E073_9PROT</name>
<evidence type="ECO:0000256" key="4">
    <source>
        <dbReference type="ARBA" id="ARBA00022692"/>
    </source>
</evidence>
<organism evidence="10 11">
    <name type="scientific">Acidisoma silvae</name>
    <dbReference type="NCBI Taxonomy" id="2802396"/>
    <lineage>
        <taxon>Bacteria</taxon>
        <taxon>Pseudomonadati</taxon>
        <taxon>Pseudomonadota</taxon>
        <taxon>Alphaproteobacteria</taxon>
        <taxon>Acetobacterales</taxon>
        <taxon>Acidocellaceae</taxon>
        <taxon>Acidisoma</taxon>
    </lineage>
</organism>
<evidence type="ECO:0000256" key="5">
    <source>
        <dbReference type="ARBA" id="ARBA00022989"/>
    </source>
</evidence>
<dbReference type="InterPro" id="IPR011014">
    <property type="entry name" value="MscS_channel_TM-2"/>
</dbReference>
<dbReference type="PANTHER" id="PTHR30221">
    <property type="entry name" value="SMALL-CONDUCTANCE MECHANOSENSITIVE CHANNEL"/>
    <property type="match status" value="1"/>
</dbReference>